<comment type="similarity">
    <text evidence="1 3">Belongs to the GMC oxidoreductase family.</text>
</comment>
<organism evidence="7 8">
    <name type="scientific">Apiospora kogelbergensis</name>
    <dbReference type="NCBI Taxonomy" id="1337665"/>
    <lineage>
        <taxon>Eukaryota</taxon>
        <taxon>Fungi</taxon>
        <taxon>Dikarya</taxon>
        <taxon>Ascomycota</taxon>
        <taxon>Pezizomycotina</taxon>
        <taxon>Sordariomycetes</taxon>
        <taxon>Xylariomycetidae</taxon>
        <taxon>Amphisphaeriales</taxon>
        <taxon>Apiosporaceae</taxon>
        <taxon>Apiospora</taxon>
    </lineage>
</organism>
<dbReference type="Pfam" id="PF00732">
    <property type="entry name" value="GMC_oxred_N"/>
    <property type="match status" value="1"/>
</dbReference>
<dbReference type="AlphaFoldDB" id="A0AAW0R9Z0"/>
<gene>
    <name evidence="7" type="ORF">PG999_002960</name>
</gene>
<feature type="domain" description="Glucose-methanol-choline oxidoreductase N-terminal" evidence="6">
    <location>
        <begin position="285"/>
        <end position="299"/>
    </location>
</feature>
<dbReference type="InterPro" id="IPR036188">
    <property type="entry name" value="FAD/NAD-bd_sf"/>
</dbReference>
<feature type="signal peptide" evidence="4">
    <location>
        <begin position="1"/>
        <end position="27"/>
    </location>
</feature>
<dbReference type="GO" id="GO:0050660">
    <property type="term" value="F:flavin adenine dinucleotide binding"/>
    <property type="evidence" value="ECO:0007669"/>
    <property type="project" value="InterPro"/>
</dbReference>
<sequence length="571" mass="60612">MPSISVLLRSCLSALQFVSFRAHGVNGAPAPSEASYDYIVAGAGAAGIVVAQRLADTGASVLLLERGGPSLFATGGAATVPWNASVTVYDVPGYSHQLNAIAAADAAWCPDTPSLAGCLLGGGSVVNGLQWVQPATWDFDDGGFPAGWAWADVAPAAARLYARNPGTARPSADGVYYDQAAYQTLARQLAPHGWREVDPLVDPDDKNMTYNHPADNVLNGLRSGPVRTYLPLAEAKDNFKLQLNTKVIRAVRTNATITGVEVEDASGSRQIIQLAQGGKVILSAGAMSTPRLLFNSGIGPAEQLRVVQQSRNLTNVTLPDESQWINLPVGKNIQDHPLFRLVWNVTDPDLRKLTSLSTAQFLNPSAENINLFAQGSGPLSQSSLRLNLWQKLVDPADGSVRYIESMNFARANGTVLMGASLTRGATSHGELGIRPNGTTYFVKDPWFQTAGDRAAMSAFFEELLDYARGPDSVLTFSKGGRDATVADLWAAGFDSARHFVGSARIGVDDGRVAGGLAIVDVDTRVYGTDNLFVVDASVIPSLPTGNSMAITMVVAEHAVERILALNKTKQP</sequence>
<dbReference type="EMBL" id="JAQQWP010000002">
    <property type="protein sequence ID" value="KAK8130580.1"/>
    <property type="molecule type" value="Genomic_DNA"/>
</dbReference>
<evidence type="ECO:0000259" key="6">
    <source>
        <dbReference type="PROSITE" id="PS00624"/>
    </source>
</evidence>
<keyword evidence="2 3" id="KW-0274">FAD</keyword>
<dbReference type="Proteomes" id="UP001392437">
    <property type="component" value="Unassembled WGS sequence"/>
</dbReference>
<dbReference type="PROSITE" id="PS00623">
    <property type="entry name" value="GMC_OXRED_1"/>
    <property type="match status" value="1"/>
</dbReference>
<evidence type="ECO:0000256" key="2">
    <source>
        <dbReference type="PIRSR" id="PIRSR000137-2"/>
    </source>
</evidence>
<dbReference type="GO" id="GO:0016614">
    <property type="term" value="F:oxidoreductase activity, acting on CH-OH group of donors"/>
    <property type="evidence" value="ECO:0007669"/>
    <property type="project" value="InterPro"/>
</dbReference>
<dbReference type="InterPro" id="IPR012132">
    <property type="entry name" value="GMC_OxRdtase"/>
</dbReference>
<dbReference type="Pfam" id="PF05199">
    <property type="entry name" value="GMC_oxred_C"/>
    <property type="match status" value="1"/>
</dbReference>
<keyword evidence="8" id="KW-1185">Reference proteome</keyword>
<comment type="caution">
    <text evidence="7">The sequence shown here is derived from an EMBL/GenBank/DDBJ whole genome shotgun (WGS) entry which is preliminary data.</text>
</comment>
<evidence type="ECO:0000313" key="7">
    <source>
        <dbReference type="EMBL" id="KAK8130580.1"/>
    </source>
</evidence>
<feature type="binding site" evidence="2">
    <location>
        <position position="247"/>
    </location>
    <ligand>
        <name>FAD</name>
        <dbReference type="ChEBI" id="CHEBI:57692"/>
    </ligand>
</feature>
<dbReference type="PROSITE" id="PS00624">
    <property type="entry name" value="GMC_OXRED_2"/>
    <property type="match status" value="1"/>
</dbReference>
<reference evidence="7 8" key="1">
    <citation type="submission" date="2023-01" db="EMBL/GenBank/DDBJ databases">
        <title>Analysis of 21 Apiospora genomes using comparative genomics revels a genus with tremendous synthesis potential of carbohydrate active enzymes and secondary metabolites.</title>
        <authorList>
            <person name="Sorensen T."/>
        </authorList>
    </citation>
    <scope>NUCLEOTIDE SEQUENCE [LARGE SCALE GENOMIC DNA]</scope>
    <source>
        <strain evidence="7 8">CBS 117206</strain>
    </source>
</reference>
<dbReference type="Gene3D" id="3.50.50.60">
    <property type="entry name" value="FAD/NAD(P)-binding domain"/>
    <property type="match status" value="1"/>
</dbReference>
<dbReference type="InterPro" id="IPR053208">
    <property type="entry name" value="GMC_Oxidoreductase_CD"/>
</dbReference>
<dbReference type="InterPro" id="IPR007867">
    <property type="entry name" value="GMC_OxRtase_C"/>
</dbReference>
<protein>
    <recommendedName>
        <fullName evidence="5 6">Glucose-methanol-choline oxidoreductase N-terminal domain-containing protein</fullName>
    </recommendedName>
</protein>
<evidence type="ECO:0000256" key="3">
    <source>
        <dbReference type="RuleBase" id="RU003968"/>
    </source>
</evidence>
<name>A0AAW0R9Z0_9PEZI</name>
<proteinExistence type="inferred from homology"/>
<evidence type="ECO:0000256" key="1">
    <source>
        <dbReference type="ARBA" id="ARBA00010790"/>
    </source>
</evidence>
<evidence type="ECO:0000313" key="8">
    <source>
        <dbReference type="Proteomes" id="UP001392437"/>
    </source>
</evidence>
<keyword evidence="4" id="KW-0732">Signal</keyword>
<comment type="cofactor">
    <cofactor evidence="2">
        <name>FAD</name>
        <dbReference type="ChEBI" id="CHEBI:57692"/>
    </cofactor>
</comment>
<feature type="domain" description="Glucose-methanol-choline oxidoreductase N-terminal" evidence="5">
    <location>
        <begin position="117"/>
        <end position="140"/>
    </location>
</feature>
<dbReference type="PANTHER" id="PTHR47190">
    <property type="entry name" value="DEHYDROGENASE, PUTATIVE-RELATED"/>
    <property type="match status" value="1"/>
</dbReference>
<feature type="chain" id="PRO_5043609358" description="Glucose-methanol-choline oxidoreductase N-terminal domain-containing protein" evidence="4">
    <location>
        <begin position="28"/>
        <end position="571"/>
    </location>
</feature>
<dbReference type="PIRSF" id="PIRSF000137">
    <property type="entry name" value="Alcohol_oxidase"/>
    <property type="match status" value="1"/>
</dbReference>
<dbReference type="PANTHER" id="PTHR47190:SF4">
    <property type="entry name" value="DEHYDROGENASE, PUTATIVE-RELATED"/>
    <property type="match status" value="1"/>
</dbReference>
<dbReference type="SUPFAM" id="SSF54373">
    <property type="entry name" value="FAD-linked reductases, C-terminal domain"/>
    <property type="match status" value="1"/>
</dbReference>
<accession>A0AAW0R9Z0</accession>
<evidence type="ECO:0000259" key="5">
    <source>
        <dbReference type="PROSITE" id="PS00623"/>
    </source>
</evidence>
<dbReference type="SUPFAM" id="SSF51905">
    <property type="entry name" value="FAD/NAD(P)-binding domain"/>
    <property type="match status" value="1"/>
</dbReference>
<keyword evidence="3" id="KW-0285">Flavoprotein</keyword>
<dbReference type="Gene3D" id="3.30.410.10">
    <property type="entry name" value="Cholesterol Oxidase, domain 2"/>
    <property type="match status" value="1"/>
</dbReference>
<dbReference type="InterPro" id="IPR000172">
    <property type="entry name" value="GMC_OxRdtase_N"/>
</dbReference>
<evidence type="ECO:0000256" key="4">
    <source>
        <dbReference type="SAM" id="SignalP"/>
    </source>
</evidence>